<dbReference type="Proteomes" id="UP000697802">
    <property type="component" value="Unassembled WGS sequence"/>
</dbReference>
<name>A0ABX0GMT5_9GAMM</name>
<sequence>KKERIGDWEGDTIIGKDKKSVLLTLVDRKTLYTIIVKLDSKRASEVAKEAVKVLYPLKQKVKTITFDNGLEFADHEIISEKLETQIDFAHPYSPWERGINENINGLIRQYFP</sequence>
<dbReference type="NCBIfam" id="NF033563">
    <property type="entry name" value="transpos_IS30"/>
    <property type="match status" value="1"/>
</dbReference>
<dbReference type="InterPro" id="IPR053392">
    <property type="entry name" value="Transposase_IS30-like"/>
</dbReference>
<dbReference type="PANTHER" id="PTHR10948">
    <property type="entry name" value="TRANSPOSASE"/>
    <property type="match status" value="1"/>
</dbReference>
<dbReference type="SUPFAM" id="SSF53098">
    <property type="entry name" value="Ribonuclease H-like"/>
    <property type="match status" value="1"/>
</dbReference>
<feature type="non-terminal residue" evidence="2">
    <location>
        <position position="112"/>
    </location>
</feature>
<dbReference type="Gene3D" id="3.30.420.10">
    <property type="entry name" value="Ribonuclease H-like superfamily/Ribonuclease H"/>
    <property type="match status" value="1"/>
</dbReference>
<evidence type="ECO:0000313" key="2">
    <source>
        <dbReference type="EMBL" id="NHB90565.1"/>
    </source>
</evidence>
<accession>A0ABX0GMT5</accession>
<dbReference type="PROSITE" id="PS50994">
    <property type="entry name" value="INTEGRASE"/>
    <property type="match status" value="1"/>
</dbReference>
<organism evidence="2 3">
    <name type="scientific">Photorhabdus tasmaniensis</name>
    <dbReference type="NCBI Taxonomy" id="1004159"/>
    <lineage>
        <taxon>Bacteria</taxon>
        <taxon>Pseudomonadati</taxon>
        <taxon>Pseudomonadota</taxon>
        <taxon>Gammaproteobacteria</taxon>
        <taxon>Enterobacterales</taxon>
        <taxon>Morganellaceae</taxon>
        <taxon>Photorhabdus</taxon>
    </lineage>
</organism>
<reference evidence="2 3" key="1">
    <citation type="submission" date="2018-02" db="EMBL/GenBank/DDBJ databases">
        <authorList>
            <person name="Machado R.A."/>
        </authorList>
    </citation>
    <scope>NUCLEOTIDE SEQUENCE [LARGE SCALE GENOMIC DNA]</scope>
    <source>
        <strain evidence="2 3">T327</strain>
    </source>
</reference>
<dbReference type="InterPro" id="IPR036397">
    <property type="entry name" value="RNaseH_sf"/>
</dbReference>
<dbReference type="Pfam" id="PF00665">
    <property type="entry name" value="rve"/>
    <property type="match status" value="1"/>
</dbReference>
<keyword evidence="3" id="KW-1185">Reference proteome</keyword>
<dbReference type="EMBL" id="PUJU01000241">
    <property type="protein sequence ID" value="NHB90565.1"/>
    <property type="molecule type" value="Genomic_DNA"/>
</dbReference>
<proteinExistence type="predicted"/>
<evidence type="ECO:0000313" key="3">
    <source>
        <dbReference type="Proteomes" id="UP000697802"/>
    </source>
</evidence>
<dbReference type="PANTHER" id="PTHR10948:SF23">
    <property type="entry name" value="TRANSPOSASE INSI FOR INSERTION SEQUENCE ELEMENT IS30A-RELATED"/>
    <property type="match status" value="1"/>
</dbReference>
<feature type="non-terminal residue" evidence="2">
    <location>
        <position position="1"/>
    </location>
</feature>
<dbReference type="InterPro" id="IPR012337">
    <property type="entry name" value="RNaseH-like_sf"/>
</dbReference>
<dbReference type="RefSeq" id="WP_166296732.1">
    <property type="nucleotide sequence ID" value="NZ_CAWPIF010000241.1"/>
</dbReference>
<comment type="caution">
    <text evidence="2">The sequence shown here is derived from an EMBL/GenBank/DDBJ whole genome shotgun (WGS) entry which is preliminary data.</text>
</comment>
<protein>
    <submittedName>
        <fullName evidence="2">IS30 family transposase</fullName>
    </submittedName>
</protein>
<evidence type="ECO:0000259" key="1">
    <source>
        <dbReference type="PROSITE" id="PS50994"/>
    </source>
</evidence>
<feature type="domain" description="Integrase catalytic" evidence="1">
    <location>
        <begin position="1"/>
        <end position="112"/>
    </location>
</feature>
<dbReference type="InterPro" id="IPR001584">
    <property type="entry name" value="Integrase_cat-core"/>
</dbReference>
<dbReference type="InterPro" id="IPR051917">
    <property type="entry name" value="Transposase-Integrase"/>
</dbReference>
<gene>
    <name evidence="2" type="ORF">C5471_24025</name>
</gene>